<accession>A0ACB8JR59</accession>
<proteinExistence type="predicted"/>
<dbReference type="Proteomes" id="UP000829398">
    <property type="component" value="Chromosome 6"/>
</dbReference>
<protein>
    <submittedName>
        <fullName evidence="1">Uncharacterized protein</fullName>
    </submittedName>
</protein>
<sequence>MSSRPQGSLPSNTEDPRREGKEHCKVINLRYGNNVDIPIDVAKKRYNDRAFCDLGASINLMSLSVFEQLRVGECRPTTVTLQLADKSHAYPEGKIEDGLVKKEELTMRVNDQQVTFNALEAMKSPDGTEDCNFMSVVDLAVAERINRCCNMVEKTLEVFMDDFLVFGETYTDGLHNLEEVLKRRFIQDFSKIGKPLCSLLEHDKPFNLDKDCLKAFRELKKALATTPVVIAPDWSLLFKLMCDASDHSVGTVLGQRQNKFFHSIYYASKTLTHAQINYTTTEKELIAVVFAFDKFKAYLVGTQVIVYTDHAAIRYLILKKDAKPRLIRRILLLQEFDLKIKDMKMTENQVADHLSRLEVDASTLTKPNITETFPYEQLLMLQHAQMLQQSGLPWYADFANYLVSGLLPLELNYQQRKWFLYDVRSYQWDEPYLYKLCSDHVIRRCVSDEEIPHILHSCHATANGGHFSGQRTTTKVLQSGYYRPTIFKDVYEFAKSRDSICVVSGVHLDAQDDRVKNDGALTAHTIERITGEAAAAPPEPAAVVGARRVVGMERRIQELSASITQCAEAQQKKNNRFWSYLQHLEKLIHQFAVYIKSAHSNFPDLLLQQFDFGTSTIDAPTEDSEDVTDAGEPEEEAVAESQVEADLNADDQSDQLKEEGVKFTTDSSPTEVDEDTKKELEEPLKRVSSKSRKKHMIREEEDEPVDEPLISVLSQKGKEKVISPFASEDEAENIDAELEVAATKVTRTTTKTKCLLDIIATITDEESAAKKVAPTTSQQTPSKSILTSPKGPYKRKWVTSGGVTASETLVQKRTRSIQPRDAAPTGTPLTSPLLRKKKMLSATSLQRSPKDRLRSSSKKQ</sequence>
<keyword evidence="2" id="KW-1185">Reference proteome</keyword>
<evidence type="ECO:0000313" key="2">
    <source>
        <dbReference type="Proteomes" id="UP000829398"/>
    </source>
</evidence>
<gene>
    <name evidence="1" type="ORF">KPL71_017588</name>
</gene>
<organism evidence="1 2">
    <name type="scientific">Citrus sinensis</name>
    <name type="common">Sweet orange</name>
    <name type="synonym">Citrus aurantium var. sinensis</name>
    <dbReference type="NCBI Taxonomy" id="2711"/>
    <lineage>
        <taxon>Eukaryota</taxon>
        <taxon>Viridiplantae</taxon>
        <taxon>Streptophyta</taxon>
        <taxon>Embryophyta</taxon>
        <taxon>Tracheophyta</taxon>
        <taxon>Spermatophyta</taxon>
        <taxon>Magnoliopsida</taxon>
        <taxon>eudicotyledons</taxon>
        <taxon>Gunneridae</taxon>
        <taxon>Pentapetalae</taxon>
        <taxon>rosids</taxon>
        <taxon>malvids</taxon>
        <taxon>Sapindales</taxon>
        <taxon>Rutaceae</taxon>
        <taxon>Aurantioideae</taxon>
        <taxon>Citrus</taxon>
    </lineage>
</organism>
<dbReference type="EMBL" id="CM039175">
    <property type="protein sequence ID" value="KAH9734991.1"/>
    <property type="molecule type" value="Genomic_DNA"/>
</dbReference>
<name>A0ACB8JR59_CITSI</name>
<evidence type="ECO:0000313" key="1">
    <source>
        <dbReference type="EMBL" id="KAH9734991.1"/>
    </source>
</evidence>
<reference evidence="2" key="1">
    <citation type="journal article" date="2023" name="Hortic. Res.">
        <title>A chromosome-level phased genome enabling allele-level studies in sweet orange: a case study on citrus Huanglongbing tolerance.</title>
        <authorList>
            <person name="Wu B."/>
            <person name="Yu Q."/>
            <person name="Deng Z."/>
            <person name="Duan Y."/>
            <person name="Luo F."/>
            <person name="Gmitter F. Jr."/>
        </authorList>
    </citation>
    <scope>NUCLEOTIDE SEQUENCE [LARGE SCALE GENOMIC DNA]</scope>
    <source>
        <strain evidence="2">cv. Valencia</strain>
    </source>
</reference>
<comment type="caution">
    <text evidence="1">The sequence shown here is derived from an EMBL/GenBank/DDBJ whole genome shotgun (WGS) entry which is preliminary data.</text>
</comment>